<dbReference type="Pfam" id="PF00561">
    <property type="entry name" value="Abhydrolase_1"/>
    <property type="match status" value="1"/>
</dbReference>
<keyword evidence="1 4" id="KW-0378">Hydrolase</keyword>
<name>A0A6A6QR91_9PEZI</name>
<sequence length="335" mass="37666">MDFLQQKVLTTRRSLKYTYYVSPYDESTTQHPVLFFIHGFPDSAHLWSGVVATLRSLPNRIIVPDCLGYAGTDKPSDTKLYAYKDQADDLEDILKAEKAESSIIIGHDWGSALAQRAYLHKRELFVGVALVNTPYLVPSDAPFDLAAVNEITEKALGYPQFSYWELFTAPDAAEIIDANLERMWLALHGDVDDWMKKLFCVPNAFRHFLLGSEEVPLKPYASQLGRKEEFMKQFKSEEGFAPALQMYKATASNIQSESDSTISKGNLAIEVPTLLFLCSKDAVCVPEMMAPARDMGLVPDLKEVVLDCAHWSPMEAADELAAHIKEFVIDRFLIE</sequence>
<evidence type="ECO:0000313" key="4">
    <source>
        <dbReference type="EMBL" id="KAF2495018.1"/>
    </source>
</evidence>
<dbReference type="EMBL" id="MU004190">
    <property type="protein sequence ID" value="KAF2495018.1"/>
    <property type="molecule type" value="Genomic_DNA"/>
</dbReference>
<proteinExistence type="inferred from homology"/>
<dbReference type="SUPFAM" id="SSF53474">
    <property type="entry name" value="alpha/beta-Hydrolases"/>
    <property type="match status" value="1"/>
</dbReference>
<gene>
    <name evidence="4" type="ORF">BU16DRAFT_590312</name>
</gene>
<dbReference type="Proteomes" id="UP000799750">
    <property type="component" value="Unassembled WGS sequence"/>
</dbReference>
<accession>A0A6A6QR91</accession>
<evidence type="ECO:0000259" key="3">
    <source>
        <dbReference type="Pfam" id="PF00561"/>
    </source>
</evidence>
<organism evidence="4 5">
    <name type="scientific">Lophium mytilinum</name>
    <dbReference type="NCBI Taxonomy" id="390894"/>
    <lineage>
        <taxon>Eukaryota</taxon>
        <taxon>Fungi</taxon>
        <taxon>Dikarya</taxon>
        <taxon>Ascomycota</taxon>
        <taxon>Pezizomycotina</taxon>
        <taxon>Dothideomycetes</taxon>
        <taxon>Pleosporomycetidae</taxon>
        <taxon>Mytilinidiales</taxon>
        <taxon>Mytilinidiaceae</taxon>
        <taxon>Lophium</taxon>
    </lineage>
</organism>
<keyword evidence="5" id="KW-1185">Reference proteome</keyword>
<dbReference type="PANTHER" id="PTHR43329">
    <property type="entry name" value="EPOXIDE HYDROLASE"/>
    <property type="match status" value="1"/>
</dbReference>
<reference evidence="4" key="1">
    <citation type="journal article" date="2020" name="Stud. Mycol.">
        <title>101 Dothideomycetes genomes: a test case for predicting lifestyles and emergence of pathogens.</title>
        <authorList>
            <person name="Haridas S."/>
            <person name="Albert R."/>
            <person name="Binder M."/>
            <person name="Bloem J."/>
            <person name="Labutti K."/>
            <person name="Salamov A."/>
            <person name="Andreopoulos B."/>
            <person name="Baker S."/>
            <person name="Barry K."/>
            <person name="Bills G."/>
            <person name="Bluhm B."/>
            <person name="Cannon C."/>
            <person name="Castanera R."/>
            <person name="Culley D."/>
            <person name="Daum C."/>
            <person name="Ezra D."/>
            <person name="Gonzalez J."/>
            <person name="Henrissat B."/>
            <person name="Kuo A."/>
            <person name="Liang C."/>
            <person name="Lipzen A."/>
            <person name="Lutzoni F."/>
            <person name="Magnuson J."/>
            <person name="Mondo S."/>
            <person name="Nolan M."/>
            <person name="Ohm R."/>
            <person name="Pangilinan J."/>
            <person name="Park H.-J."/>
            <person name="Ramirez L."/>
            <person name="Alfaro M."/>
            <person name="Sun H."/>
            <person name="Tritt A."/>
            <person name="Yoshinaga Y."/>
            <person name="Zwiers L.-H."/>
            <person name="Turgeon B."/>
            <person name="Goodwin S."/>
            <person name="Spatafora J."/>
            <person name="Crous P."/>
            <person name="Grigoriev I."/>
        </authorList>
    </citation>
    <scope>NUCLEOTIDE SEQUENCE</scope>
    <source>
        <strain evidence="4">CBS 269.34</strain>
    </source>
</reference>
<dbReference type="InterPro" id="IPR029058">
    <property type="entry name" value="AB_hydrolase_fold"/>
</dbReference>
<dbReference type="InterPro" id="IPR000639">
    <property type="entry name" value="Epox_hydrolase-like"/>
</dbReference>
<dbReference type="GO" id="GO:0016787">
    <property type="term" value="F:hydrolase activity"/>
    <property type="evidence" value="ECO:0007669"/>
    <property type="project" value="UniProtKB-KW"/>
</dbReference>
<dbReference type="InterPro" id="IPR000073">
    <property type="entry name" value="AB_hydrolase_1"/>
</dbReference>
<dbReference type="AlphaFoldDB" id="A0A6A6QR91"/>
<dbReference type="PRINTS" id="PR00412">
    <property type="entry name" value="EPOXHYDRLASE"/>
</dbReference>
<dbReference type="OrthoDB" id="284184at2759"/>
<evidence type="ECO:0000256" key="1">
    <source>
        <dbReference type="ARBA" id="ARBA00022801"/>
    </source>
</evidence>
<evidence type="ECO:0000313" key="5">
    <source>
        <dbReference type="Proteomes" id="UP000799750"/>
    </source>
</evidence>
<evidence type="ECO:0000256" key="2">
    <source>
        <dbReference type="ARBA" id="ARBA00038334"/>
    </source>
</evidence>
<feature type="domain" description="AB hydrolase-1" evidence="3">
    <location>
        <begin position="32"/>
        <end position="316"/>
    </location>
</feature>
<dbReference type="Gene3D" id="3.40.50.1820">
    <property type="entry name" value="alpha/beta hydrolase"/>
    <property type="match status" value="1"/>
</dbReference>
<protein>
    <submittedName>
        <fullName evidence="4">Epoxide hydrolase</fullName>
    </submittedName>
</protein>
<comment type="similarity">
    <text evidence="2">Belongs to the AB hydrolase superfamily. Epoxide hydrolase family.</text>
</comment>